<feature type="transmembrane region" description="Helical" evidence="1">
    <location>
        <begin position="12"/>
        <end position="35"/>
    </location>
</feature>
<dbReference type="Proteomes" id="UP001529380">
    <property type="component" value="Unassembled WGS sequence"/>
</dbReference>
<keyword evidence="1" id="KW-0812">Transmembrane</keyword>
<evidence type="ECO:0000256" key="1">
    <source>
        <dbReference type="SAM" id="Phobius"/>
    </source>
</evidence>
<keyword evidence="3" id="KW-1185">Reference proteome</keyword>
<accession>A0ABT7UTA3</accession>
<feature type="transmembrane region" description="Helical" evidence="1">
    <location>
        <begin position="335"/>
        <end position="354"/>
    </location>
</feature>
<keyword evidence="1" id="KW-1133">Transmembrane helix</keyword>
<feature type="transmembrane region" description="Helical" evidence="1">
    <location>
        <begin position="147"/>
        <end position="165"/>
    </location>
</feature>
<comment type="caution">
    <text evidence="2">The sequence shown here is derived from an EMBL/GenBank/DDBJ whole genome shotgun (WGS) entry which is preliminary data.</text>
</comment>
<name>A0ABT7UTA3_9FIRM</name>
<dbReference type="EMBL" id="JAUDCL010000027">
    <property type="protein sequence ID" value="MDM8202119.1"/>
    <property type="molecule type" value="Genomic_DNA"/>
</dbReference>
<evidence type="ECO:0000313" key="3">
    <source>
        <dbReference type="Proteomes" id="UP001529380"/>
    </source>
</evidence>
<feature type="transmembrane region" description="Helical" evidence="1">
    <location>
        <begin position="47"/>
        <end position="69"/>
    </location>
</feature>
<sequence>MGIIKQCFTQIVMLVTLAMGIWCVYTLIHAVCDIFKIGQKQEKQRRLICYGGFLASAFLAYGCMVWSKHYSVDSFNVMYDMSPFWHMQLGRYTNCGTILWAQFLGLNQVISQQLFMMLWIIVLATTMWVIYYSIMDLSGPMTLTGKLLTAGAVVLSFVNVFTMELMLFPEMAMVLLLGNLALGLSVRSALEENGWKKWVASAVSLSIALGCYQSYIGIYEAFVLAGIYLKFREQPQKRYQQSVIALMVGGGVSLFNVVLVKVLLKAGFIADSGRGASISWEVIQSNIRELILYQLKFWTNADGILPEAGMLLIGIVTLIGLVVIFVKAKGGEERLFLAVMLTAAYGLGYAPHLIESRIDLSPRSNVAIWAVIAVVWILAVIVFFQDSKPIVRKWSNVLVASVIMVQILTMQDMAANEQAMNAIDILEADQIANKIEQYEEETGNTVSKIAITYDQNPTIYQEQSRYRHSQLGVRIMVTDYSNYRLISSRVNRELQKTDMPDEIFQQYFSEKDWNELNVEEQVFCEDDVAYVAVY</sequence>
<feature type="transmembrane region" description="Helical" evidence="1">
    <location>
        <begin position="308"/>
        <end position="328"/>
    </location>
</feature>
<evidence type="ECO:0000313" key="2">
    <source>
        <dbReference type="EMBL" id="MDM8202119.1"/>
    </source>
</evidence>
<feature type="transmembrane region" description="Helical" evidence="1">
    <location>
        <begin position="202"/>
        <end position="231"/>
    </location>
</feature>
<feature type="transmembrane region" description="Helical" evidence="1">
    <location>
        <begin position="243"/>
        <end position="264"/>
    </location>
</feature>
<keyword evidence="1" id="KW-0472">Membrane</keyword>
<protein>
    <submittedName>
        <fullName evidence="2">Glucosyltransferase domain-containing protein</fullName>
    </submittedName>
</protein>
<gene>
    <name evidence="2" type="ORF">QUW08_12570</name>
</gene>
<reference evidence="2 3" key="1">
    <citation type="submission" date="2023-06" db="EMBL/GenBank/DDBJ databases">
        <title>Identification and characterization of horizontal gene transfer across gut microbiota members of farm animals based on homology search.</title>
        <authorList>
            <person name="Schwarzerova J."/>
            <person name="Nykrynova M."/>
            <person name="Jureckova K."/>
            <person name="Cejkova D."/>
            <person name="Rychlik I."/>
        </authorList>
    </citation>
    <scope>NUCLEOTIDE SEQUENCE [LARGE SCALE GENOMIC DNA]</scope>
    <source>
        <strain evidence="2 3">ET340</strain>
    </source>
</reference>
<feature type="transmembrane region" description="Helical" evidence="1">
    <location>
        <begin position="366"/>
        <end position="384"/>
    </location>
</feature>
<organism evidence="2 3">
    <name type="scientific">Allofournierella massiliensis</name>
    <dbReference type="NCBI Taxonomy" id="1650663"/>
    <lineage>
        <taxon>Bacteria</taxon>
        <taxon>Bacillati</taxon>
        <taxon>Bacillota</taxon>
        <taxon>Clostridia</taxon>
        <taxon>Eubacteriales</taxon>
        <taxon>Oscillospiraceae</taxon>
        <taxon>Allofournierella</taxon>
    </lineage>
</organism>
<dbReference type="RefSeq" id="WP_289600495.1">
    <property type="nucleotide sequence ID" value="NZ_JAUDCL010000027.1"/>
</dbReference>
<proteinExistence type="predicted"/>
<feature type="transmembrane region" description="Helical" evidence="1">
    <location>
        <begin position="114"/>
        <end position="135"/>
    </location>
</feature>